<dbReference type="Pfam" id="PF00296">
    <property type="entry name" value="Bac_luciferase"/>
    <property type="match status" value="1"/>
</dbReference>
<evidence type="ECO:0000313" key="6">
    <source>
        <dbReference type="EMBL" id="RKN41280.1"/>
    </source>
</evidence>
<dbReference type="OrthoDB" id="4029802at2"/>
<dbReference type="NCBIfam" id="TIGR03560">
    <property type="entry name" value="F420_Rv1855c"/>
    <property type="match status" value="1"/>
</dbReference>
<dbReference type="PANTHER" id="PTHR42847">
    <property type="entry name" value="ALKANESULFONATE MONOOXYGENASE"/>
    <property type="match status" value="1"/>
</dbReference>
<evidence type="ECO:0000256" key="2">
    <source>
        <dbReference type="ARBA" id="ARBA00022643"/>
    </source>
</evidence>
<dbReference type="RefSeq" id="WP_120680279.1">
    <property type="nucleotide sequence ID" value="NZ_RBAL01000008.1"/>
</dbReference>
<keyword evidence="1" id="KW-0285">Flavoprotein</keyword>
<dbReference type="SUPFAM" id="SSF51679">
    <property type="entry name" value="Bacterial luciferase-like"/>
    <property type="match status" value="1"/>
</dbReference>
<evidence type="ECO:0000256" key="4">
    <source>
        <dbReference type="ARBA" id="ARBA00023033"/>
    </source>
</evidence>
<protein>
    <submittedName>
        <fullName evidence="6">LLM class F420-dependent oxidoreductase</fullName>
    </submittedName>
</protein>
<evidence type="ECO:0000259" key="5">
    <source>
        <dbReference type="Pfam" id="PF00296"/>
    </source>
</evidence>
<dbReference type="Proteomes" id="UP000272474">
    <property type="component" value="Unassembled WGS sequence"/>
</dbReference>
<dbReference type="GO" id="GO:0008726">
    <property type="term" value="F:alkanesulfonate monooxygenase activity"/>
    <property type="evidence" value="ECO:0007669"/>
    <property type="project" value="TreeGrafter"/>
</dbReference>
<evidence type="ECO:0000256" key="3">
    <source>
        <dbReference type="ARBA" id="ARBA00023002"/>
    </source>
</evidence>
<organism evidence="6 7">
    <name type="scientific">Streptomyces hoynatensis</name>
    <dbReference type="NCBI Taxonomy" id="1141874"/>
    <lineage>
        <taxon>Bacteria</taxon>
        <taxon>Bacillati</taxon>
        <taxon>Actinomycetota</taxon>
        <taxon>Actinomycetes</taxon>
        <taxon>Kitasatosporales</taxon>
        <taxon>Streptomycetaceae</taxon>
        <taxon>Streptomyces</taxon>
    </lineage>
</organism>
<comment type="caution">
    <text evidence="6">The sequence shown here is derived from an EMBL/GenBank/DDBJ whole genome shotgun (WGS) entry which is preliminary data.</text>
</comment>
<sequence length="295" mass="31603">MRLGIHLAEFPAEGGPEGIAPGLAAVADAVEEAGISWLSAMDHYFQMDNMYPVENPMLEGYTTLGYLASRTSTVRLGLLVTGVTYRHPGLLAKIVTTLDVLSGGRATLGIGAAWYEREHRALGVPYPPLAERFERLEEAVRICLQMWDPEHNGPFEGRHYALAETLCSPLPVSRPHPPVLIGGGGEHKTLRLVAGYADACNLFASTPAEVAHKLEVLRGHCEALGRDPATIEKTAIYAGPLLQEGDVDGFVAAMAEYARLGIGTVMVVPPAERQPEWIARNAAPAAARLAELPGA</sequence>
<accession>A0A3A9YZJ8</accession>
<dbReference type="InterPro" id="IPR011251">
    <property type="entry name" value="Luciferase-like_dom"/>
</dbReference>
<keyword evidence="7" id="KW-1185">Reference proteome</keyword>
<gene>
    <name evidence="6" type="ORF">D7294_16275</name>
</gene>
<keyword evidence="3" id="KW-0560">Oxidoreductase</keyword>
<dbReference type="AlphaFoldDB" id="A0A3A9YZJ8"/>
<dbReference type="InterPro" id="IPR050172">
    <property type="entry name" value="SsuD_RutA_monooxygenase"/>
</dbReference>
<reference evidence="6 7" key="1">
    <citation type="journal article" date="2014" name="Int. J. Syst. Evol. Microbiol.">
        <title>Streptomyces hoynatensis sp. nov., isolated from deep marine sediment.</title>
        <authorList>
            <person name="Veyisoglu A."/>
            <person name="Sahin N."/>
        </authorList>
    </citation>
    <scope>NUCLEOTIDE SEQUENCE [LARGE SCALE GENOMIC DNA]</scope>
    <source>
        <strain evidence="6 7">KCTC 29097</strain>
    </source>
</reference>
<evidence type="ECO:0000256" key="1">
    <source>
        <dbReference type="ARBA" id="ARBA00022630"/>
    </source>
</evidence>
<proteinExistence type="predicted"/>
<dbReference type="EMBL" id="RBAL01000008">
    <property type="protein sequence ID" value="RKN41280.1"/>
    <property type="molecule type" value="Genomic_DNA"/>
</dbReference>
<dbReference type="Gene3D" id="3.20.20.30">
    <property type="entry name" value="Luciferase-like domain"/>
    <property type="match status" value="1"/>
</dbReference>
<name>A0A3A9YZJ8_9ACTN</name>
<keyword evidence="2" id="KW-0288">FMN</keyword>
<dbReference type="PANTHER" id="PTHR42847:SF8">
    <property type="entry name" value="CONSERVED PROTEIN"/>
    <property type="match status" value="1"/>
</dbReference>
<dbReference type="GO" id="GO:0046306">
    <property type="term" value="P:alkanesulfonate catabolic process"/>
    <property type="evidence" value="ECO:0007669"/>
    <property type="project" value="TreeGrafter"/>
</dbReference>
<feature type="domain" description="Luciferase-like" evidence="5">
    <location>
        <begin position="14"/>
        <end position="234"/>
    </location>
</feature>
<keyword evidence="4" id="KW-0503">Monooxygenase</keyword>
<dbReference type="InterPro" id="IPR019952">
    <property type="entry name" value="F420_OxRdatse_Rv1855c_pred"/>
</dbReference>
<evidence type="ECO:0000313" key="7">
    <source>
        <dbReference type="Proteomes" id="UP000272474"/>
    </source>
</evidence>
<dbReference type="InterPro" id="IPR036661">
    <property type="entry name" value="Luciferase-like_sf"/>
</dbReference>